<dbReference type="InterPro" id="IPR000182">
    <property type="entry name" value="GNAT_dom"/>
</dbReference>
<keyword evidence="2" id="KW-1277">Toxin-antitoxin system</keyword>
<evidence type="ECO:0000313" key="7">
    <source>
        <dbReference type="EMBL" id="TDO23781.1"/>
    </source>
</evidence>
<dbReference type="PROSITE" id="PS51186">
    <property type="entry name" value="GNAT"/>
    <property type="match status" value="1"/>
</dbReference>
<organism evidence="7 8">
    <name type="scientific">Pedobacter duraquae</name>
    <dbReference type="NCBI Taxonomy" id="425511"/>
    <lineage>
        <taxon>Bacteria</taxon>
        <taxon>Pseudomonadati</taxon>
        <taxon>Bacteroidota</taxon>
        <taxon>Sphingobacteriia</taxon>
        <taxon>Sphingobacteriales</taxon>
        <taxon>Sphingobacteriaceae</taxon>
        <taxon>Pedobacter</taxon>
    </lineage>
</organism>
<dbReference type="RefSeq" id="WP_133551326.1">
    <property type="nucleotide sequence ID" value="NZ_SNWM01000001.1"/>
</dbReference>
<protein>
    <submittedName>
        <fullName evidence="7">Acetyltransferase (GNAT) family protein</fullName>
    </submittedName>
</protein>
<dbReference type="OrthoDB" id="9799147at2"/>
<accession>A0A4R6INT4</accession>
<keyword evidence="1" id="KW-0678">Repressor</keyword>
<dbReference type="EMBL" id="SNWM01000001">
    <property type="protein sequence ID" value="TDO23781.1"/>
    <property type="molecule type" value="Genomic_DNA"/>
</dbReference>
<proteinExistence type="predicted"/>
<comment type="catalytic activity">
    <reaction evidence="5">
        <text>glycyl-tRNA(Gly) + acetyl-CoA = N-acetylglycyl-tRNA(Gly) + CoA + H(+)</text>
        <dbReference type="Rhea" id="RHEA:81867"/>
        <dbReference type="Rhea" id="RHEA-COMP:9683"/>
        <dbReference type="Rhea" id="RHEA-COMP:19766"/>
        <dbReference type="ChEBI" id="CHEBI:15378"/>
        <dbReference type="ChEBI" id="CHEBI:57287"/>
        <dbReference type="ChEBI" id="CHEBI:57288"/>
        <dbReference type="ChEBI" id="CHEBI:78522"/>
        <dbReference type="ChEBI" id="CHEBI:232036"/>
    </reaction>
</comment>
<dbReference type="CDD" id="cd04301">
    <property type="entry name" value="NAT_SF"/>
    <property type="match status" value="1"/>
</dbReference>
<comment type="caution">
    <text evidence="7">The sequence shown here is derived from an EMBL/GenBank/DDBJ whole genome shotgun (WGS) entry which is preliminary data.</text>
</comment>
<evidence type="ECO:0000256" key="3">
    <source>
        <dbReference type="ARBA" id="ARBA00022679"/>
    </source>
</evidence>
<gene>
    <name evidence="7" type="ORF">CLV32_0066</name>
</gene>
<evidence type="ECO:0000313" key="8">
    <source>
        <dbReference type="Proteomes" id="UP000295499"/>
    </source>
</evidence>
<dbReference type="InterPro" id="IPR016181">
    <property type="entry name" value="Acyl_CoA_acyltransferase"/>
</dbReference>
<evidence type="ECO:0000259" key="6">
    <source>
        <dbReference type="PROSITE" id="PS51186"/>
    </source>
</evidence>
<dbReference type="PANTHER" id="PTHR36449">
    <property type="entry name" value="ACETYLTRANSFERASE-RELATED"/>
    <property type="match status" value="1"/>
</dbReference>
<dbReference type="GO" id="GO:0016747">
    <property type="term" value="F:acyltransferase activity, transferring groups other than amino-acyl groups"/>
    <property type="evidence" value="ECO:0007669"/>
    <property type="project" value="InterPro"/>
</dbReference>
<keyword evidence="8" id="KW-1185">Reference proteome</keyword>
<sequence>MKVVLLQKHHNREIFDSETPLLDNYFKKQASQDVRKDLSACYVLADEKGEVFGYYTLASNSVSRDDMPDDLIRKFPNSYSDLPTILLGRLAVDKRSKGKGYGSHLLMDAMERCLALSDQLGTLALVVDPIDENAVRFYKRFGFILIPDTGKMFIAMQTIRKSFN</sequence>
<evidence type="ECO:0000256" key="2">
    <source>
        <dbReference type="ARBA" id="ARBA00022649"/>
    </source>
</evidence>
<dbReference type="Pfam" id="PF00583">
    <property type="entry name" value="Acetyltransf_1"/>
    <property type="match status" value="1"/>
</dbReference>
<feature type="domain" description="N-acetyltransferase" evidence="6">
    <location>
        <begin position="1"/>
        <end position="164"/>
    </location>
</feature>
<keyword evidence="4" id="KW-0012">Acyltransferase</keyword>
<evidence type="ECO:0000256" key="5">
    <source>
        <dbReference type="ARBA" id="ARBA00049880"/>
    </source>
</evidence>
<dbReference type="Gene3D" id="3.40.630.30">
    <property type="match status" value="1"/>
</dbReference>
<dbReference type="SUPFAM" id="SSF55729">
    <property type="entry name" value="Acyl-CoA N-acyltransferases (Nat)"/>
    <property type="match status" value="1"/>
</dbReference>
<evidence type="ECO:0000256" key="1">
    <source>
        <dbReference type="ARBA" id="ARBA00022491"/>
    </source>
</evidence>
<name>A0A4R6INT4_9SPHI</name>
<dbReference type="PANTHER" id="PTHR36449:SF1">
    <property type="entry name" value="ACETYLTRANSFERASE"/>
    <property type="match status" value="1"/>
</dbReference>
<dbReference type="Proteomes" id="UP000295499">
    <property type="component" value="Unassembled WGS sequence"/>
</dbReference>
<dbReference type="AlphaFoldDB" id="A0A4R6INT4"/>
<evidence type="ECO:0000256" key="4">
    <source>
        <dbReference type="ARBA" id="ARBA00023315"/>
    </source>
</evidence>
<reference evidence="7 8" key="1">
    <citation type="submission" date="2019-03" db="EMBL/GenBank/DDBJ databases">
        <title>Genomic Encyclopedia of Archaeal and Bacterial Type Strains, Phase II (KMG-II): from individual species to whole genera.</title>
        <authorList>
            <person name="Goeker M."/>
        </authorList>
    </citation>
    <scope>NUCLEOTIDE SEQUENCE [LARGE SCALE GENOMIC DNA]</scope>
    <source>
        <strain evidence="7 8">DSM 19034</strain>
    </source>
</reference>
<keyword evidence="3 7" id="KW-0808">Transferase</keyword>